<comment type="caution">
    <text evidence="9">The sequence shown here is derived from an EMBL/GenBank/DDBJ whole genome shotgun (WGS) entry which is preliminary data.</text>
</comment>
<organism evidence="9 10">
    <name type="scientific">Linum tenue</name>
    <dbReference type="NCBI Taxonomy" id="586396"/>
    <lineage>
        <taxon>Eukaryota</taxon>
        <taxon>Viridiplantae</taxon>
        <taxon>Streptophyta</taxon>
        <taxon>Embryophyta</taxon>
        <taxon>Tracheophyta</taxon>
        <taxon>Spermatophyta</taxon>
        <taxon>Magnoliopsida</taxon>
        <taxon>eudicotyledons</taxon>
        <taxon>Gunneridae</taxon>
        <taxon>Pentapetalae</taxon>
        <taxon>rosids</taxon>
        <taxon>fabids</taxon>
        <taxon>Malpighiales</taxon>
        <taxon>Linaceae</taxon>
        <taxon>Linum</taxon>
    </lineage>
</organism>
<dbReference type="GO" id="GO:0005576">
    <property type="term" value="C:extracellular region"/>
    <property type="evidence" value="ECO:0007669"/>
    <property type="project" value="UniProtKB-SubCell"/>
</dbReference>
<feature type="chain" id="PRO_5043920038" evidence="8">
    <location>
        <begin position="25"/>
        <end position="364"/>
    </location>
</feature>
<evidence type="ECO:0000256" key="8">
    <source>
        <dbReference type="SAM" id="SignalP"/>
    </source>
</evidence>
<keyword evidence="3" id="KW-0964">Secreted</keyword>
<dbReference type="InterPro" id="IPR035669">
    <property type="entry name" value="SGNH_plant_lipase-like"/>
</dbReference>
<gene>
    <name evidence="9" type="ORF">LITE_LOCUS50778</name>
</gene>
<evidence type="ECO:0000256" key="3">
    <source>
        <dbReference type="ARBA" id="ARBA00022525"/>
    </source>
</evidence>
<dbReference type="GO" id="GO:0016788">
    <property type="term" value="F:hydrolase activity, acting on ester bonds"/>
    <property type="evidence" value="ECO:0007669"/>
    <property type="project" value="InterPro"/>
</dbReference>
<dbReference type="InterPro" id="IPR036514">
    <property type="entry name" value="SGNH_hydro_sf"/>
</dbReference>
<dbReference type="PANTHER" id="PTHR45650">
    <property type="entry name" value="GDSL-LIKE LIPASE/ACYLHYDROLASE-RELATED"/>
    <property type="match status" value="1"/>
</dbReference>
<proteinExistence type="inferred from homology"/>
<keyword evidence="7" id="KW-0443">Lipid metabolism</keyword>
<evidence type="ECO:0000256" key="6">
    <source>
        <dbReference type="ARBA" id="ARBA00022963"/>
    </source>
</evidence>
<evidence type="ECO:0000256" key="1">
    <source>
        <dbReference type="ARBA" id="ARBA00004613"/>
    </source>
</evidence>
<keyword evidence="6" id="KW-0442">Lipid degradation</keyword>
<name>A0AAV0RZC7_9ROSI</name>
<comment type="similarity">
    <text evidence="2">Belongs to the 'GDSL' lipolytic enzyme family.</text>
</comment>
<dbReference type="EMBL" id="CAMGYJ010000011">
    <property type="protein sequence ID" value="CAI0626247.1"/>
    <property type="molecule type" value="Genomic_DNA"/>
</dbReference>
<evidence type="ECO:0000313" key="10">
    <source>
        <dbReference type="Proteomes" id="UP001154282"/>
    </source>
</evidence>
<comment type="subcellular location">
    <subcellularLocation>
        <location evidence="1">Secreted</location>
    </subcellularLocation>
</comment>
<dbReference type="CDD" id="cd01837">
    <property type="entry name" value="SGNH_plant_lipase_like"/>
    <property type="match status" value="1"/>
</dbReference>
<evidence type="ECO:0000256" key="4">
    <source>
        <dbReference type="ARBA" id="ARBA00022729"/>
    </source>
</evidence>
<evidence type="ECO:0000256" key="5">
    <source>
        <dbReference type="ARBA" id="ARBA00022801"/>
    </source>
</evidence>
<reference evidence="9" key="1">
    <citation type="submission" date="2022-08" db="EMBL/GenBank/DDBJ databases">
        <authorList>
            <person name="Gutierrez-Valencia J."/>
        </authorList>
    </citation>
    <scope>NUCLEOTIDE SEQUENCE</scope>
</reference>
<dbReference type="PANTHER" id="PTHR45650:SF4">
    <property type="entry name" value="GDSL-LIKE LIPASE_ACYLHYDROLASE FAMILY PROTEIN, EXPRESSED"/>
    <property type="match status" value="1"/>
</dbReference>
<evidence type="ECO:0000256" key="7">
    <source>
        <dbReference type="ARBA" id="ARBA00023098"/>
    </source>
</evidence>
<dbReference type="InterPro" id="IPR051238">
    <property type="entry name" value="GDSL_esterase/lipase"/>
</dbReference>
<dbReference type="Pfam" id="PF00657">
    <property type="entry name" value="Lipase_GDSL"/>
    <property type="match status" value="1"/>
</dbReference>
<keyword evidence="5" id="KW-0378">Hydrolase</keyword>
<dbReference type="Gene3D" id="3.40.50.1110">
    <property type="entry name" value="SGNH hydrolase"/>
    <property type="match status" value="1"/>
</dbReference>
<dbReference type="Proteomes" id="UP001154282">
    <property type="component" value="Unassembled WGS sequence"/>
</dbReference>
<keyword evidence="4 8" id="KW-0732">Signal</keyword>
<accession>A0AAV0RZC7</accession>
<dbReference type="InterPro" id="IPR001087">
    <property type="entry name" value="GDSL"/>
</dbReference>
<dbReference type="AlphaFoldDB" id="A0AAV0RZC7"/>
<sequence length="364" mass="39677">MCIRVFSLLLLAVLMSSGIGLAAAAGGLATFVFGDSLLDPGNNNYIPTISRANYIPNGIDFGGPTGRFTNGRTIIDILGEKLSGGFLTPPYMAPDTKWPGILKGVNYASGAAGILNETGRIFGARINMDAQIDNFANTRHDIISRIGPVKTQQFFNKAIFAVSIGSNDFLDNYLLPLFDKPKPPKVFIASLIQRFKLQLTRLYKLGARKIVVVNVGPIGCIPYQRDVMDSGDECASKSNELAQSFNTKLRILIRQLSGVFKGAQLVHADAYSIVNDIITNYTSYGFVNASTACCRLLGSRRVLGSQGGLIPCIPLSTVCRRRNKYVFWDPYHPSDAANVIIAGRLLDGDRKIIRPMNIRHLASI</sequence>
<evidence type="ECO:0000256" key="2">
    <source>
        <dbReference type="ARBA" id="ARBA00008668"/>
    </source>
</evidence>
<feature type="signal peptide" evidence="8">
    <location>
        <begin position="1"/>
        <end position="24"/>
    </location>
</feature>
<evidence type="ECO:0000313" key="9">
    <source>
        <dbReference type="EMBL" id="CAI0626247.1"/>
    </source>
</evidence>
<dbReference type="GO" id="GO:0016042">
    <property type="term" value="P:lipid catabolic process"/>
    <property type="evidence" value="ECO:0007669"/>
    <property type="project" value="UniProtKB-KW"/>
</dbReference>
<keyword evidence="10" id="KW-1185">Reference proteome</keyword>
<dbReference type="SUPFAM" id="SSF52266">
    <property type="entry name" value="SGNH hydrolase"/>
    <property type="match status" value="1"/>
</dbReference>
<protein>
    <submittedName>
        <fullName evidence="9">Uncharacterized protein</fullName>
    </submittedName>
</protein>